<dbReference type="GO" id="GO:0009279">
    <property type="term" value="C:cell outer membrane"/>
    <property type="evidence" value="ECO:0007669"/>
    <property type="project" value="UniProtKB-SubCell"/>
</dbReference>
<organism evidence="4 5">
    <name type="scientific">Chitinophaga ginsengisegetis</name>
    <dbReference type="NCBI Taxonomy" id="393003"/>
    <lineage>
        <taxon>Bacteria</taxon>
        <taxon>Pseudomonadati</taxon>
        <taxon>Bacteroidota</taxon>
        <taxon>Chitinophagia</taxon>
        <taxon>Chitinophagales</taxon>
        <taxon>Chitinophagaceae</taxon>
        <taxon>Chitinophaga</taxon>
    </lineage>
</organism>
<dbReference type="InterPro" id="IPR023997">
    <property type="entry name" value="TonB-dep_OMP_SusC/RagA_CS"/>
</dbReference>
<dbReference type="InterPro" id="IPR039426">
    <property type="entry name" value="TonB-dep_rcpt-like"/>
</dbReference>
<comment type="subcellular location">
    <subcellularLocation>
        <location evidence="1">Cell outer membrane</location>
        <topology evidence="1">Multi-pass membrane protein</topology>
    </subcellularLocation>
</comment>
<dbReference type="Pfam" id="PF07715">
    <property type="entry name" value="Plug"/>
    <property type="match status" value="1"/>
</dbReference>
<accession>A0A1T5NA38</accession>
<keyword evidence="2" id="KW-0732">Signal</keyword>
<feature type="domain" description="TonB-dependent receptor plug" evidence="3">
    <location>
        <begin position="113"/>
        <end position="241"/>
    </location>
</feature>
<keyword evidence="1" id="KW-0813">Transport</keyword>
<proteinExistence type="inferred from homology"/>
<name>A0A1T5NA38_9BACT</name>
<dbReference type="InterPro" id="IPR023996">
    <property type="entry name" value="TonB-dep_OMP_SusC/RagA"/>
</dbReference>
<dbReference type="InterPro" id="IPR012910">
    <property type="entry name" value="Plug_dom"/>
</dbReference>
<keyword evidence="1" id="KW-0812">Transmembrane</keyword>
<comment type="similarity">
    <text evidence="1">Belongs to the TonB-dependent receptor family.</text>
</comment>
<dbReference type="STRING" id="393003.SAMN05660461_0892"/>
<dbReference type="Gene3D" id="2.170.130.10">
    <property type="entry name" value="TonB-dependent receptor, plug domain"/>
    <property type="match status" value="1"/>
</dbReference>
<evidence type="ECO:0000256" key="2">
    <source>
        <dbReference type="SAM" id="SignalP"/>
    </source>
</evidence>
<gene>
    <name evidence="4" type="ORF">SAMN05660461_0892</name>
</gene>
<feature type="signal peptide" evidence="2">
    <location>
        <begin position="1"/>
        <end position="19"/>
    </location>
</feature>
<dbReference type="Pfam" id="PF13715">
    <property type="entry name" value="CarbopepD_reg_2"/>
    <property type="match status" value="1"/>
</dbReference>
<dbReference type="Gene3D" id="2.60.40.1120">
    <property type="entry name" value="Carboxypeptidase-like, regulatory domain"/>
    <property type="match status" value="1"/>
</dbReference>
<keyword evidence="1" id="KW-0998">Cell outer membrane</keyword>
<reference evidence="5" key="1">
    <citation type="submission" date="2017-02" db="EMBL/GenBank/DDBJ databases">
        <authorList>
            <person name="Varghese N."/>
            <person name="Submissions S."/>
        </authorList>
    </citation>
    <scope>NUCLEOTIDE SEQUENCE [LARGE SCALE GENOMIC DNA]</scope>
    <source>
        <strain evidence="5">DSM 18108</strain>
    </source>
</reference>
<dbReference type="SUPFAM" id="SSF49464">
    <property type="entry name" value="Carboxypeptidase regulatory domain-like"/>
    <property type="match status" value="1"/>
</dbReference>
<dbReference type="PROSITE" id="PS52016">
    <property type="entry name" value="TONB_DEPENDENT_REC_3"/>
    <property type="match status" value="1"/>
</dbReference>
<dbReference type="NCBIfam" id="TIGR04056">
    <property type="entry name" value="OMP_RagA_SusC"/>
    <property type="match status" value="1"/>
</dbReference>
<keyword evidence="5" id="KW-1185">Reference proteome</keyword>
<keyword evidence="1" id="KW-1134">Transmembrane beta strand</keyword>
<feature type="chain" id="PRO_5010544163" evidence="2">
    <location>
        <begin position="20"/>
        <end position="1061"/>
    </location>
</feature>
<protein>
    <submittedName>
        <fullName evidence="4">TonB-linked outer membrane protein, SusC/RagA family</fullName>
    </submittedName>
</protein>
<dbReference type="EMBL" id="FUZZ01000001">
    <property type="protein sequence ID" value="SKC97355.1"/>
    <property type="molecule type" value="Genomic_DNA"/>
</dbReference>
<evidence type="ECO:0000313" key="5">
    <source>
        <dbReference type="Proteomes" id="UP000190166"/>
    </source>
</evidence>
<dbReference type="AlphaFoldDB" id="A0A1T5NA38"/>
<evidence type="ECO:0000259" key="3">
    <source>
        <dbReference type="Pfam" id="PF07715"/>
    </source>
</evidence>
<dbReference type="InterPro" id="IPR037066">
    <property type="entry name" value="Plug_dom_sf"/>
</dbReference>
<evidence type="ECO:0000256" key="1">
    <source>
        <dbReference type="PROSITE-ProRule" id="PRU01360"/>
    </source>
</evidence>
<dbReference type="NCBIfam" id="TIGR04057">
    <property type="entry name" value="SusC_RagA_signa"/>
    <property type="match status" value="1"/>
</dbReference>
<dbReference type="SUPFAM" id="SSF56935">
    <property type="entry name" value="Porins"/>
    <property type="match status" value="1"/>
</dbReference>
<evidence type="ECO:0000313" key="4">
    <source>
        <dbReference type="EMBL" id="SKC97355.1"/>
    </source>
</evidence>
<dbReference type="RefSeq" id="WP_079468197.1">
    <property type="nucleotide sequence ID" value="NZ_FUZZ01000001.1"/>
</dbReference>
<dbReference type="InterPro" id="IPR008969">
    <property type="entry name" value="CarboxyPept-like_regulatory"/>
</dbReference>
<keyword evidence="1" id="KW-0472">Membrane</keyword>
<dbReference type="Proteomes" id="UP000190166">
    <property type="component" value="Unassembled WGS sequence"/>
</dbReference>
<sequence length="1061" mass="116790">MQKIVMAFIALLAVLPSVAQNVKVSGKITDERSGPLPGASVKIKGNSQGVVTDDKGEFSLSAPPDATLEFSFIGYLKQEQKLKGRTHLNVVLTAQSGALGDVVVIGYQTVNRRKATAAVSSIKGKDIENIPAGSFEQLLQGRMAGVNVQNFTGEPGAAPTISVRGNTAIGTSYQSNQYKILNKPLYVIDDVPQFNDDMVGPDIGTGTNNIAGLNPNEIESVDVLKDAAAAAVYGSRGANGVIIIKTKRARTGAPRFSVSAYGGLTQIPKLRQVLVGAAERREKIRLYDDAFEGNYDRLTHKNLIMTDSLNPDLNKSTDWQRLFYRNGLVRNVDFNVYGGTEYNTYRLSAGLYMEDGIVKASGFKRYTLNYSSSIRTKNGALEVVPNIRLARMERGRGSGSADLFGAVGQSMPSSLFAPDENSLQRVLGRYSSNMDINTDNQVNGDISVQLRLSSQLSFRSRNSVSMVMSRRDVSVPGELNADLGNSASSSSGLQQSYTTSNDLNWNAVFGKGKEHTINAIVGQEVQYSTYQNTYARGDRGASDQIQVVNGFPQGPYLYGSSSYAAFGILSLFSRVNYDYKSTYLFSASLRGDAASSFGPDNKWGYFPAISAGWMISNEPFMRRYSSWLSMLKLRGSYGVLGNLPGDYYLQYSLYNVGAAGYNGSGLNPNTYNGAVTITPQFGSGGVAQKDISWEKTASWNGGIEAELMNGKYYFSADVYVKNSKAGLIDMNLQSTTGIATAKTNGAQLRNSGIDINFQFRNVMPEKSALRWEIMWNVSMNQNLVVSMPNNNRDLTFGNLFNTTHILTRGKAVNTFYLLKTLGVYATDDDVPTDKYTGKKFQVGAVNDPASNNPFRAGEFIFADLDGDGIIDAFNGGITGDKIPYGNPNPFLTGGITQNFYWKNFTFGFLCTFTFKRDVLNLYESDTYGRYGWDGSGNEFSKYAVSDLSSMNIWRKPGDKAQYARMDIGTYRYYYRADQTFFLEKGDYFRIKNVSFGYTLKEKALKPLHLNRLRFYGLMDNVYMFQASKRLPDAENVNPYGEYNGVGYPSPHKYTLGIDVGF</sequence>